<gene>
    <name evidence="1" type="ORF">Ahy_A03g013551</name>
</gene>
<proteinExistence type="predicted"/>
<dbReference type="Proteomes" id="UP000289738">
    <property type="component" value="Chromosome A03"/>
</dbReference>
<keyword evidence="2" id="KW-1185">Reference proteome</keyword>
<evidence type="ECO:0008006" key="3">
    <source>
        <dbReference type="Google" id="ProtNLM"/>
    </source>
</evidence>
<organism evidence="1 2">
    <name type="scientific">Arachis hypogaea</name>
    <name type="common">Peanut</name>
    <dbReference type="NCBI Taxonomy" id="3818"/>
    <lineage>
        <taxon>Eukaryota</taxon>
        <taxon>Viridiplantae</taxon>
        <taxon>Streptophyta</taxon>
        <taxon>Embryophyta</taxon>
        <taxon>Tracheophyta</taxon>
        <taxon>Spermatophyta</taxon>
        <taxon>Magnoliopsida</taxon>
        <taxon>eudicotyledons</taxon>
        <taxon>Gunneridae</taxon>
        <taxon>Pentapetalae</taxon>
        <taxon>rosids</taxon>
        <taxon>fabids</taxon>
        <taxon>Fabales</taxon>
        <taxon>Fabaceae</taxon>
        <taxon>Papilionoideae</taxon>
        <taxon>50 kb inversion clade</taxon>
        <taxon>dalbergioids sensu lato</taxon>
        <taxon>Dalbergieae</taxon>
        <taxon>Pterocarpus clade</taxon>
        <taxon>Arachis</taxon>
    </lineage>
</organism>
<evidence type="ECO:0000313" key="1">
    <source>
        <dbReference type="EMBL" id="RYR67240.1"/>
    </source>
</evidence>
<evidence type="ECO:0000313" key="2">
    <source>
        <dbReference type="Proteomes" id="UP000289738"/>
    </source>
</evidence>
<dbReference type="EMBL" id="SDMP01000003">
    <property type="protein sequence ID" value="RYR67240.1"/>
    <property type="molecule type" value="Genomic_DNA"/>
</dbReference>
<comment type="caution">
    <text evidence="1">The sequence shown here is derived from an EMBL/GenBank/DDBJ whole genome shotgun (WGS) entry which is preliminary data.</text>
</comment>
<protein>
    <recommendedName>
        <fullName evidence="3">Ubiquitin-like protease family profile domain-containing protein</fullName>
    </recommendedName>
</protein>
<name>A0A445DVP1_ARAHY</name>
<accession>A0A445DVP1</accession>
<dbReference type="AlphaFoldDB" id="A0A445DVP1"/>
<sequence length="163" mass="18785">MPPTQELEHVFVPICEPPESWYMLLLDVKRTAIYALDVCTSMESVPRRERNMRLIILLESKTTSLEPCCWGSIFNYCGRLFALYVTHLLMSQFTLHRDESGIWCIWWMSHNGRFSPAILGNLGDEATLRMKTAIRIAGSDYSELKALVDLKAETVWRSLPFVP</sequence>
<reference evidence="1 2" key="1">
    <citation type="submission" date="2019-01" db="EMBL/GenBank/DDBJ databases">
        <title>Sequencing of cultivated peanut Arachis hypogaea provides insights into genome evolution and oil improvement.</title>
        <authorList>
            <person name="Chen X."/>
        </authorList>
    </citation>
    <scope>NUCLEOTIDE SEQUENCE [LARGE SCALE GENOMIC DNA]</scope>
    <source>
        <strain evidence="2">cv. Fuhuasheng</strain>
        <tissue evidence="1">Leaves</tissue>
    </source>
</reference>